<feature type="compositionally biased region" description="Low complexity" evidence="2">
    <location>
        <begin position="513"/>
        <end position="529"/>
    </location>
</feature>
<sequence>MVVNRKQPIAPVAPPLSRSSSTQPIPTPTPTKKANKNATKSPLHQNGHGIDSRKTPPPPAPVKASKHKSKKRSSKSFLDRLFLLSLSLFAVYTFYTCRPNPLFPSSPSDALTHDPNALCRSLATYRTHVLDPYVLPPLRYTLTKTQAIAEPYVAQAHSHIKPYIAPAISSAKTLKPHVDRVTSTVQRIWKKTLVPFYKKTLKPYWRNAVLPRYNKFIRPRLVPLQRQAQLYFQSYVAKPLRIQLVKARIYIHAAYLKYAGPYISKAQPYIGRTINTARDASAKSLDFYKKHAHPRVVIVWKASRPVLCRAWKSWKGFSVKAINFTKLQLKTATKGLGSLRRTYVDPHVLRIWDKAVEGTNTSASSTPSVTKAADAYPVEPTAESMEEPTASVASADATATTVAIPVTAEVPVESEAAAEAEPLAPSPEEVVEATATGTHAGSRSAMPPPVDAYDEAEKVAEVVVEVPPPAAVVEAETAPVVTELPVEEEEHPSTADAPAAIPEEEYVVESTISEPVTPAPSASASSVPVADESVDLDDFLNDLGLADDATDTNTAAAQTVTASASPEQVQQEQQQQQDLQREPTPEEKQAELDRIAAKRLDIVTRHENWFVKLDEAVDEETGVLAQGLLALRNEKVKELDELRRKGAVDDVQRDGEKLVRGLDGYLNKAQGRKAAWKVVADDKEEKTEEKKNVAKKEKEKWGKLLAKVEEKFNDRVRKLQGEVHGWYMGVREKEMQEINNSIYRVKNVAERAQADIGLDYAWLEDVTYLDWQRYHDLARGAEAYQEKALAMQNGTDADAPDDPIVTDLNLLDGELQDVILGFQVALGAVRGEAGKVFSVREGSEVEDEDGFFVVRDGQVRKDDLRGVDLGTLDVKKKEGAGVVGVHSQQEEEKEDGEVRILPIDPVSPGKEEEKEDGAFDASEIVIGKDAVQIEQALKDVPLVVSSPSSEETSEPSAPASSVAAETHIEL</sequence>
<feature type="transmembrane region" description="Helical" evidence="3">
    <location>
        <begin position="77"/>
        <end position="95"/>
    </location>
</feature>
<feature type="region of interest" description="Disordered" evidence="2">
    <location>
        <begin position="1"/>
        <end position="71"/>
    </location>
</feature>
<dbReference type="EMBL" id="JAACJL010000058">
    <property type="protein sequence ID" value="KAF4610964.1"/>
    <property type="molecule type" value="Genomic_DNA"/>
</dbReference>
<feature type="compositionally biased region" description="Low complexity" evidence="2">
    <location>
        <begin position="17"/>
        <end position="42"/>
    </location>
</feature>
<keyword evidence="3" id="KW-0812">Transmembrane</keyword>
<feature type="compositionally biased region" description="Low complexity" evidence="2">
    <location>
        <begin position="414"/>
        <end position="428"/>
    </location>
</feature>
<accession>A0A8H4VK90</accession>
<feature type="region of interest" description="Disordered" evidence="2">
    <location>
        <begin position="414"/>
        <end position="447"/>
    </location>
</feature>
<feature type="region of interest" description="Disordered" evidence="2">
    <location>
        <begin position="508"/>
        <end position="529"/>
    </location>
</feature>
<evidence type="ECO:0000256" key="2">
    <source>
        <dbReference type="SAM" id="MobiDB-lite"/>
    </source>
</evidence>
<feature type="compositionally biased region" description="Basic and acidic residues" evidence="2">
    <location>
        <begin position="579"/>
        <end position="589"/>
    </location>
</feature>
<reference evidence="4 5" key="1">
    <citation type="submission" date="2019-12" db="EMBL/GenBank/DDBJ databases">
        <authorList>
            <person name="Floudas D."/>
            <person name="Bentzer J."/>
            <person name="Ahren D."/>
            <person name="Johansson T."/>
            <person name="Persson P."/>
            <person name="Tunlid A."/>
        </authorList>
    </citation>
    <scope>NUCLEOTIDE SEQUENCE [LARGE SCALE GENOMIC DNA]</scope>
    <source>
        <strain evidence="4 5">CBS 102.39</strain>
    </source>
</reference>
<evidence type="ECO:0000256" key="1">
    <source>
        <dbReference type="SAM" id="Coils"/>
    </source>
</evidence>
<dbReference type="Proteomes" id="UP000521872">
    <property type="component" value="Unassembled WGS sequence"/>
</dbReference>
<evidence type="ECO:0000313" key="5">
    <source>
        <dbReference type="Proteomes" id="UP000521872"/>
    </source>
</evidence>
<keyword evidence="5" id="KW-1185">Reference proteome</keyword>
<feature type="coiled-coil region" evidence="1">
    <location>
        <begin position="679"/>
        <end position="711"/>
    </location>
</feature>
<name>A0A8H4VK90_9AGAR</name>
<gene>
    <name evidence="4" type="ORF">D9613_006694</name>
</gene>
<comment type="caution">
    <text evidence="4">The sequence shown here is derived from an EMBL/GenBank/DDBJ whole genome shotgun (WGS) entry which is preliminary data.</text>
</comment>
<evidence type="ECO:0000313" key="4">
    <source>
        <dbReference type="EMBL" id="KAF4610964.1"/>
    </source>
</evidence>
<evidence type="ECO:0000256" key="3">
    <source>
        <dbReference type="SAM" id="Phobius"/>
    </source>
</evidence>
<proteinExistence type="predicted"/>
<keyword evidence="3" id="KW-1133">Transmembrane helix</keyword>
<feature type="region of interest" description="Disordered" evidence="2">
    <location>
        <begin position="555"/>
        <end position="589"/>
    </location>
</feature>
<keyword evidence="1" id="KW-0175">Coiled coil</keyword>
<organism evidence="4 5">
    <name type="scientific">Agrocybe pediades</name>
    <dbReference type="NCBI Taxonomy" id="84607"/>
    <lineage>
        <taxon>Eukaryota</taxon>
        <taxon>Fungi</taxon>
        <taxon>Dikarya</taxon>
        <taxon>Basidiomycota</taxon>
        <taxon>Agaricomycotina</taxon>
        <taxon>Agaricomycetes</taxon>
        <taxon>Agaricomycetidae</taxon>
        <taxon>Agaricales</taxon>
        <taxon>Agaricineae</taxon>
        <taxon>Strophariaceae</taxon>
        <taxon>Agrocybe</taxon>
    </lineage>
</organism>
<dbReference type="AlphaFoldDB" id="A0A8H4VK90"/>
<keyword evidence="3" id="KW-0472">Membrane</keyword>
<protein>
    <submittedName>
        <fullName evidence="4">Uncharacterized protein</fullName>
    </submittedName>
</protein>
<feature type="compositionally biased region" description="Low complexity" evidence="2">
    <location>
        <begin position="555"/>
        <end position="578"/>
    </location>
</feature>
<feature type="region of interest" description="Disordered" evidence="2">
    <location>
        <begin position="942"/>
        <end position="970"/>
    </location>
</feature>